<comment type="caution">
    <text evidence="1">The sequence shown here is derived from an EMBL/GenBank/DDBJ whole genome shotgun (WGS) entry which is preliminary data.</text>
</comment>
<organism evidence="1 2">
    <name type="scientific">Bauhinia variegata</name>
    <name type="common">Purple orchid tree</name>
    <name type="synonym">Phanera variegata</name>
    <dbReference type="NCBI Taxonomy" id="167791"/>
    <lineage>
        <taxon>Eukaryota</taxon>
        <taxon>Viridiplantae</taxon>
        <taxon>Streptophyta</taxon>
        <taxon>Embryophyta</taxon>
        <taxon>Tracheophyta</taxon>
        <taxon>Spermatophyta</taxon>
        <taxon>Magnoliopsida</taxon>
        <taxon>eudicotyledons</taxon>
        <taxon>Gunneridae</taxon>
        <taxon>Pentapetalae</taxon>
        <taxon>rosids</taxon>
        <taxon>fabids</taxon>
        <taxon>Fabales</taxon>
        <taxon>Fabaceae</taxon>
        <taxon>Cercidoideae</taxon>
        <taxon>Cercideae</taxon>
        <taxon>Bauhiniinae</taxon>
        <taxon>Bauhinia</taxon>
    </lineage>
</organism>
<name>A0ACB9Q7S6_BAUVA</name>
<dbReference type="Proteomes" id="UP000828941">
    <property type="component" value="Chromosome 1"/>
</dbReference>
<dbReference type="EMBL" id="CM039426">
    <property type="protein sequence ID" value="KAI4356826.1"/>
    <property type="molecule type" value="Genomic_DNA"/>
</dbReference>
<accession>A0ACB9Q7S6</accession>
<protein>
    <submittedName>
        <fullName evidence="1">Uncharacterized protein</fullName>
    </submittedName>
</protein>
<proteinExistence type="predicted"/>
<keyword evidence="2" id="KW-1185">Reference proteome</keyword>
<evidence type="ECO:0000313" key="2">
    <source>
        <dbReference type="Proteomes" id="UP000828941"/>
    </source>
</evidence>
<gene>
    <name evidence="1" type="ORF">L6164_000813</name>
</gene>
<evidence type="ECO:0000313" key="1">
    <source>
        <dbReference type="EMBL" id="KAI4356826.1"/>
    </source>
</evidence>
<reference evidence="1 2" key="1">
    <citation type="journal article" date="2022" name="DNA Res.">
        <title>Chromosomal-level genome assembly of the orchid tree Bauhinia variegata (Leguminosae; Cercidoideae) supports the allotetraploid origin hypothesis of Bauhinia.</title>
        <authorList>
            <person name="Zhong Y."/>
            <person name="Chen Y."/>
            <person name="Zheng D."/>
            <person name="Pang J."/>
            <person name="Liu Y."/>
            <person name="Luo S."/>
            <person name="Meng S."/>
            <person name="Qian L."/>
            <person name="Wei D."/>
            <person name="Dai S."/>
            <person name="Zhou R."/>
        </authorList>
    </citation>
    <scope>NUCLEOTIDE SEQUENCE [LARGE SCALE GENOMIC DNA]</scope>
    <source>
        <strain evidence="1">BV-YZ2020</strain>
    </source>
</reference>
<sequence length="482" mass="53990">MFIREPDSAWLGMLPPKFSKHLLSPAFFPRPPPPNPPKLSLLADRCAFMKQLQQVHAQMVVSSRINDEFAVSRLLSSCSLSNFGDLNYALRIFSNIQQPNSFMWNTVIRAQACGPNPHKALFLYIRMRRVGVVPGRHTFPFLIKACSNFRSLQSCKQVHTHVLKFGLDLDLHVANGLVRGYSLSNNLADARLLFDEIPERNLSIWTTMISGYAQNLCSNEALVLFNQMTKEGFEPNEATLASVLSACARSGCLETGERIHQFMKKKGIEVGVILGTALVYMYSKNGAITRAQELFDSMHERNIATWNAMICGLAAHGHAEDALSLFQREKKENVVPNDVTFIGVLSACCHAGLLDVGRDIFHSMRTVYGIEPKIEHYGCMVDLLGRRGKLLEAEELIKGMPWKADVVILGALLAASKNNANTEVAERLVKQILALEPHNHGVHVVLSNMYAETGRWEEVLRLRKVMKVERLKKEPGWSLVDI</sequence>